<comment type="subcellular location">
    <subcellularLocation>
        <location evidence="1">Nucleus</location>
    </subcellularLocation>
</comment>
<dbReference type="PROSITE" id="PS00028">
    <property type="entry name" value="ZINC_FINGER_C2H2_1"/>
    <property type="match status" value="5"/>
</dbReference>
<dbReference type="eggNOG" id="KOG1721">
    <property type="taxonomic scope" value="Eukaryota"/>
</dbReference>
<dbReference type="GO" id="GO:0000981">
    <property type="term" value="F:DNA-binding transcription factor activity, RNA polymerase II-specific"/>
    <property type="evidence" value="ECO:0007669"/>
    <property type="project" value="TreeGrafter"/>
</dbReference>
<sequence length="599" mass="69143">MNKCPRCNCDATGQNRLVTDSCGHTKCRLCLVADVSDCLECRVAAQESAKIQKAQETQARTSEDKRIIVTDKGYHCTVCNKDFRSRTQQYYHLTCGNDLLKKFSCMECGRRHMLTHSQEKHLCLICQKVFRRKSSLKSHLAIHSDLGVQFKCELCSKHFQNKANLNQHFRKHDKNFIRHKCKVCQKSFLRQTTLRLHMKRHSSRERQSCSLCGKSYNDPDALSRHIRQHKATERYRCNQCDITVNRKDNMLRHLRSMHPGCAFDSTVEIVVQRSSAQETTMAEERPSETVRYNSVIQSVGNVEPVMLPKTTPLQSQLSDLQLEQGKAAPEHLPLPDVMPEENVQLYRKIILDLDNEEYSSEPSPDAQEPALQHHQPRIPGQVFNMMDERSELETLREIYYLTDNASGNWRKLLALGDCLDQQLKRKLLWIWPTSVDLDYFNQLLAMHDIQRILSIGCGSGLLEWLMTVSGGREVSMFGLEVDRNWWQSKYSVRSFIPLNYLEDASQLDADLLAKCCRDAHPCALLFCYFNNRGAFLDYLKVFQGKWLILIGPLPALGIHTDPNPAQPQLPIDQWILRERLNWTDHNIVAFYEKIASSSL</sequence>
<reference evidence="11 12" key="1">
    <citation type="journal article" date="2007" name="Nature">
        <title>Evolution of genes and genomes on the Drosophila phylogeny.</title>
        <authorList>
            <consortium name="Drosophila 12 Genomes Consortium"/>
            <person name="Clark A.G."/>
            <person name="Eisen M.B."/>
            <person name="Smith D.R."/>
            <person name="Bergman C.M."/>
            <person name="Oliver B."/>
            <person name="Markow T.A."/>
            <person name="Kaufman T.C."/>
            <person name="Kellis M."/>
            <person name="Gelbart W."/>
            <person name="Iyer V.N."/>
            <person name="Pollard D.A."/>
            <person name="Sackton T.B."/>
            <person name="Larracuente A.M."/>
            <person name="Singh N.D."/>
            <person name="Abad J.P."/>
            <person name="Abt D.N."/>
            <person name="Adryan B."/>
            <person name="Aguade M."/>
            <person name="Akashi H."/>
            <person name="Anderson W.W."/>
            <person name="Aquadro C.F."/>
            <person name="Ardell D.H."/>
            <person name="Arguello R."/>
            <person name="Artieri C.G."/>
            <person name="Barbash D.A."/>
            <person name="Barker D."/>
            <person name="Barsanti P."/>
            <person name="Batterham P."/>
            <person name="Batzoglou S."/>
            <person name="Begun D."/>
            <person name="Bhutkar A."/>
            <person name="Blanco E."/>
            <person name="Bosak S.A."/>
            <person name="Bradley R.K."/>
            <person name="Brand A.D."/>
            <person name="Brent M.R."/>
            <person name="Brooks A.N."/>
            <person name="Brown R.H."/>
            <person name="Butlin R.K."/>
            <person name="Caggese C."/>
            <person name="Calvi B.R."/>
            <person name="Bernardo de Carvalho A."/>
            <person name="Caspi A."/>
            <person name="Castrezana S."/>
            <person name="Celniker S.E."/>
            <person name="Chang J.L."/>
            <person name="Chapple C."/>
            <person name="Chatterji S."/>
            <person name="Chinwalla A."/>
            <person name="Civetta A."/>
            <person name="Clifton S.W."/>
            <person name="Comeron J.M."/>
            <person name="Costello J.C."/>
            <person name="Coyne J.A."/>
            <person name="Daub J."/>
            <person name="David R.G."/>
            <person name="Delcher A.L."/>
            <person name="Delehaunty K."/>
            <person name="Do C.B."/>
            <person name="Ebling H."/>
            <person name="Edwards K."/>
            <person name="Eickbush T."/>
            <person name="Evans J.D."/>
            <person name="Filipski A."/>
            <person name="Findeiss S."/>
            <person name="Freyhult E."/>
            <person name="Fulton L."/>
            <person name="Fulton R."/>
            <person name="Garcia A.C."/>
            <person name="Gardiner A."/>
            <person name="Garfield D.A."/>
            <person name="Garvin B.E."/>
            <person name="Gibson G."/>
            <person name="Gilbert D."/>
            <person name="Gnerre S."/>
            <person name="Godfrey J."/>
            <person name="Good R."/>
            <person name="Gotea V."/>
            <person name="Gravely B."/>
            <person name="Greenberg A.J."/>
            <person name="Griffiths-Jones S."/>
            <person name="Gross S."/>
            <person name="Guigo R."/>
            <person name="Gustafson E.A."/>
            <person name="Haerty W."/>
            <person name="Hahn M.W."/>
            <person name="Halligan D.L."/>
            <person name="Halpern A.L."/>
            <person name="Halter G.M."/>
            <person name="Han M.V."/>
            <person name="Heger A."/>
            <person name="Hillier L."/>
            <person name="Hinrichs A.S."/>
            <person name="Holmes I."/>
            <person name="Hoskins R.A."/>
            <person name="Hubisz M.J."/>
            <person name="Hultmark D."/>
            <person name="Huntley M.A."/>
            <person name="Jaffe D.B."/>
            <person name="Jagadeeshan S."/>
            <person name="Jeck W.R."/>
            <person name="Johnson J."/>
            <person name="Jones C.D."/>
            <person name="Jordan W.C."/>
            <person name="Karpen G.H."/>
            <person name="Kataoka E."/>
            <person name="Keightley P.D."/>
            <person name="Kheradpour P."/>
            <person name="Kirkness E.F."/>
            <person name="Koerich L.B."/>
            <person name="Kristiansen K."/>
            <person name="Kudrna D."/>
            <person name="Kulathinal R.J."/>
            <person name="Kumar S."/>
            <person name="Kwok R."/>
            <person name="Lander E."/>
            <person name="Langley C.H."/>
            <person name="Lapoint R."/>
            <person name="Lazzaro B.P."/>
            <person name="Lee S.J."/>
            <person name="Levesque L."/>
            <person name="Li R."/>
            <person name="Lin C.F."/>
            <person name="Lin M.F."/>
            <person name="Lindblad-Toh K."/>
            <person name="Llopart A."/>
            <person name="Long M."/>
            <person name="Low L."/>
            <person name="Lozovsky E."/>
            <person name="Lu J."/>
            <person name="Luo M."/>
            <person name="Machado C.A."/>
            <person name="Makalowski W."/>
            <person name="Marzo M."/>
            <person name="Matsuda M."/>
            <person name="Matzkin L."/>
            <person name="McAllister B."/>
            <person name="McBride C.S."/>
            <person name="McKernan B."/>
            <person name="McKernan K."/>
            <person name="Mendez-Lago M."/>
            <person name="Minx P."/>
            <person name="Mollenhauer M.U."/>
            <person name="Montooth K."/>
            <person name="Mount S.M."/>
            <person name="Mu X."/>
            <person name="Myers E."/>
            <person name="Negre B."/>
            <person name="Newfeld S."/>
            <person name="Nielsen R."/>
            <person name="Noor M.A."/>
            <person name="O'Grady P."/>
            <person name="Pachter L."/>
            <person name="Papaceit M."/>
            <person name="Parisi M.J."/>
            <person name="Parisi M."/>
            <person name="Parts L."/>
            <person name="Pedersen J.S."/>
            <person name="Pesole G."/>
            <person name="Phillippy A.M."/>
            <person name="Ponting C.P."/>
            <person name="Pop M."/>
            <person name="Porcelli D."/>
            <person name="Powell J.R."/>
            <person name="Prohaska S."/>
            <person name="Pruitt K."/>
            <person name="Puig M."/>
            <person name="Quesneville H."/>
            <person name="Ram K.R."/>
            <person name="Rand D."/>
            <person name="Rasmussen M.D."/>
            <person name="Reed L.K."/>
            <person name="Reenan R."/>
            <person name="Reily A."/>
            <person name="Remington K.A."/>
            <person name="Rieger T.T."/>
            <person name="Ritchie M.G."/>
            <person name="Robin C."/>
            <person name="Rogers Y.H."/>
            <person name="Rohde C."/>
            <person name="Rozas J."/>
            <person name="Rubenfield M.J."/>
            <person name="Ruiz A."/>
            <person name="Russo S."/>
            <person name="Salzberg S.L."/>
            <person name="Sanchez-Gracia A."/>
            <person name="Saranga D.J."/>
            <person name="Sato H."/>
            <person name="Schaeffer S.W."/>
            <person name="Schatz M.C."/>
            <person name="Schlenke T."/>
            <person name="Schwartz R."/>
            <person name="Segarra C."/>
            <person name="Singh R.S."/>
            <person name="Sirot L."/>
            <person name="Sirota M."/>
            <person name="Sisneros N.B."/>
            <person name="Smith C.D."/>
            <person name="Smith T.F."/>
            <person name="Spieth J."/>
            <person name="Stage D.E."/>
            <person name="Stark A."/>
            <person name="Stephan W."/>
            <person name="Strausberg R.L."/>
            <person name="Strempel S."/>
            <person name="Sturgill D."/>
            <person name="Sutton G."/>
            <person name="Sutton G.G."/>
            <person name="Tao W."/>
            <person name="Teichmann S."/>
            <person name="Tobari Y.N."/>
            <person name="Tomimura Y."/>
            <person name="Tsolas J.M."/>
            <person name="Valente V.L."/>
            <person name="Venter E."/>
            <person name="Venter J.C."/>
            <person name="Vicario S."/>
            <person name="Vieira F.G."/>
            <person name="Vilella A.J."/>
            <person name="Villasante A."/>
            <person name="Walenz B."/>
            <person name="Wang J."/>
            <person name="Wasserman M."/>
            <person name="Watts T."/>
            <person name="Wilson D."/>
            <person name="Wilson R.K."/>
            <person name="Wing R.A."/>
            <person name="Wolfner M.F."/>
            <person name="Wong A."/>
            <person name="Wong G.K."/>
            <person name="Wu C.I."/>
            <person name="Wu G."/>
            <person name="Yamamoto D."/>
            <person name="Yang H.P."/>
            <person name="Yang S.P."/>
            <person name="Yorke J.A."/>
            <person name="Yoshida K."/>
            <person name="Zdobnov E."/>
            <person name="Zhang P."/>
            <person name="Zhang Y."/>
            <person name="Zimin A.V."/>
            <person name="Baldwin J."/>
            <person name="Abdouelleil A."/>
            <person name="Abdulkadir J."/>
            <person name="Abebe A."/>
            <person name="Abera B."/>
            <person name="Abreu J."/>
            <person name="Acer S.C."/>
            <person name="Aftuck L."/>
            <person name="Alexander A."/>
            <person name="An P."/>
            <person name="Anderson E."/>
            <person name="Anderson S."/>
            <person name="Arachi H."/>
            <person name="Azer M."/>
            <person name="Bachantsang P."/>
            <person name="Barry A."/>
            <person name="Bayul T."/>
            <person name="Berlin A."/>
            <person name="Bessette D."/>
            <person name="Bloom T."/>
            <person name="Blye J."/>
            <person name="Boguslavskiy L."/>
            <person name="Bonnet C."/>
            <person name="Boukhgalter B."/>
            <person name="Bourzgui I."/>
            <person name="Brown A."/>
            <person name="Cahill P."/>
            <person name="Channer S."/>
            <person name="Cheshatsang Y."/>
            <person name="Chuda L."/>
            <person name="Citroen M."/>
            <person name="Collymore A."/>
            <person name="Cooke P."/>
            <person name="Costello M."/>
            <person name="D'Aco K."/>
            <person name="Daza R."/>
            <person name="De Haan G."/>
            <person name="DeGray S."/>
            <person name="DeMaso C."/>
            <person name="Dhargay N."/>
            <person name="Dooley K."/>
            <person name="Dooley E."/>
            <person name="Doricent M."/>
            <person name="Dorje P."/>
            <person name="Dorjee K."/>
            <person name="Dupes A."/>
            <person name="Elong R."/>
            <person name="Falk J."/>
            <person name="Farina A."/>
            <person name="Faro S."/>
            <person name="Ferguson D."/>
            <person name="Fisher S."/>
            <person name="Foley C.D."/>
            <person name="Franke A."/>
            <person name="Friedrich D."/>
            <person name="Gadbois L."/>
            <person name="Gearin G."/>
            <person name="Gearin C.R."/>
            <person name="Giannoukos G."/>
            <person name="Goode T."/>
            <person name="Graham J."/>
            <person name="Grandbois E."/>
            <person name="Grewal S."/>
            <person name="Gyaltsen K."/>
            <person name="Hafez N."/>
            <person name="Hagos B."/>
            <person name="Hall J."/>
            <person name="Henson C."/>
            <person name="Hollinger A."/>
            <person name="Honan T."/>
            <person name="Huard M.D."/>
            <person name="Hughes L."/>
            <person name="Hurhula B."/>
            <person name="Husby M.E."/>
            <person name="Kamat A."/>
            <person name="Kanga B."/>
            <person name="Kashin S."/>
            <person name="Khazanovich D."/>
            <person name="Kisner P."/>
            <person name="Lance K."/>
            <person name="Lara M."/>
            <person name="Lee W."/>
            <person name="Lennon N."/>
            <person name="Letendre F."/>
            <person name="LeVine R."/>
            <person name="Lipovsky A."/>
            <person name="Liu X."/>
            <person name="Liu J."/>
            <person name="Liu S."/>
            <person name="Lokyitsang T."/>
            <person name="Lokyitsang Y."/>
            <person name="Lubonja R."/>
            <person name="Lui A."/>
            <person name="MacDonald P."/>
            <person name="Magnisalis V."/>
            <person name="Maru K."/>
            <person name="Matthews C."/>
            <person name="McCusker W."/>
            <person name="McDonough S."/>
            <person name="Mehta T."/>
            <person name="Meldrim J."/>
            <person name="Meneus L."/>
            <person name="Mihai O."/>
            <person name="Mihalev A."/>
            <person name="Mihova T."/>
            <person name="Mittelman R."/>
            <person name="Mlenga V."/>
            <person name="Montmayeur A."/>
            <person name="Mulrain L."/>
            <person name="Navidi A."/>
            <person name="Naylor J."/>
            <person name="Negash T."/>
            <person name="Nguyen T."/>
            <person name="Nguyen N."/>
            <person name="Nicol R."/>
            <person name="Norbu C."/>
            <person name="Norbu N."/>
            <person name="Novod N."/>
            <person name="O'Neill B."/>
            <person name="Osman S."/>
            <person name="Markiewicz E."/>
            <person name="Oyono O.L."/>
            <person name="Patti C."/>
            <person name="Phunkhang P."/>
            <person name="Pierre F."/>
            <person name="Priest M."/>
            <person name="Raghuraman S."/>
            <person name="Rege F."/>
            <person name="Reyes R."/>
            <person name="Rise C."/>
            <person name="Rogov P."/>
            <person name="Ross K."/>
            <person name="Ryan E."/>
            <person name="Settipalli S."/>
            <person name="Shea T."/>
            <person name="Sherpa N."/>
            <person name="Shi L."/>
            <person name="Shih D."/>
            <person name="Sparrow T."/>
            <person name="Spaulding J."/>
            <person name="Stalker J."/>
            <person name="Stange-Thomann N."/>
            <person name="Stavropoulos S."/>
            <person name="Stone C."/>
            <person name="Strader C."/>
            <person name="Tesfaye S."/>
            <person name="Thomson T."/>
            <person name="Thoulutsang Y."/>
            <person name="Thoulutsang D."/>
            <person name="Topham K."/>
            <person name="Topping I."/>
            <person name="Tsamla T."/>
            <person name="Vassiliev H."/>
            <person name="Vo A."/>
            <person name="Wangchuk T."/>
            <person name="Wangdi T."/>
            <person name="Weiand M."/>
            <person name="Wilkinson J."/>
            <person name="Wilson A."/>
            <person name="Yadav S."/>
            <person name="Young G."/>
            <person name="Yu Q."/>
            <person name="Zembek L."/>
            <person name="Zhong D."/>
            <person name="Zimmer A."/>
            <person name="Zwirko Z."/>
            <person name="Jaffe D.B."/>
            <person name="Alvarez P."/>
            <person name="Brockman W."/>
            <person name="Butler J."/>
            <person name="Chin C."/>
            <person name="Gnerre S."/>
            <person name="Grabherr M."/>
            <person name="Kleber M."/>
            <person name="Mauceli E."/>
            <person name="MacCallum I."/>
        </authorList>
    </citation>
    <scope>NUCLEOTIDE SEQUENCE [LARGE SCALE GENOMIC DNA]</scope>
    <source>
        <strain evidence="11 12">TSC#14021-0224.01</strain>
    </source>
</reference>
<evidence type="ECO:0000256" key="8">
    <source>
        <dbReference type="ARBA" id="ARBA00037948"/>
    </source>
</evidence>
<feature type="domain" description="C2H2-type" evidence="10">
    <location>
        <begin position="150"/>
        <end position="172"/>
    </location>
</feature>
<dbReference type="SMART" id="SM00355">
    <property type="entry name" value="ZnF_C2H2"/>
    <property type="match status" value="7"/>
</dbReference>
<dbReference type="Proteomes" id="UP000008711">
    <property type="component" value="Unassembled WGS sequence"/>
</dbReference>
<dbReference type="OrthoDB" id="6077919at2759"/>
<dbReference type="PhylomeDB" id="B3P0V5"/>
<evidence type="ECO:0000256" key="1">
    <source>
        <dbReference type="ARBA" id="ARBA00004123"/>
    </source>
</evidence>
<dbReference type="KEGG" id="der:6553040"/>
<keyword evidence="12" id="KW-1185">Reference proteome</keyword>
<dbReference type="SUPFAM" id="SSF57667">
    <property type="entry name" value="beta-beta-alpha zinc fingers"/>
    <property type="match status" value="3"/>
</dbReference>
<dbReference type="Gene3D" id="3.30.160.60">
    <property type="entry name" value="Classic Zinc Finger"/>
    <property type="match status" value="3"/>
</dbReference>
<name>B3P0V5_DROER</name>
<evidence type="ECO:0000256" key="7">
    <source>
        <dbReference type="ARBA" id="ARBA00023242"/>
    </source>
</evidence>
<dbReference type="EMBL" id="CH954181">
    <property type="protein sequence ID" value="EDV49003.1"/>
    <property type="molecule type" value="Genomic_DNA"/>
</dbReference>
<keyword evidence="6" id="KW-0238">DNA-binding</keyword>
<dbReference type="GO" id="GO:0008270">
    <property type="term" value="F:zinc ion binding"/>
    <property type="evidence" value="ECO:0007669"/>
    <property type="project" value="UniProtKB-KW"/>
</dbReference>
<accession>B3P0V5</accession>
<reference evidence="11 12" key="2">
    <citation type="journal article" date="2008" name="Bioinformatics">
        <title>Assembly reconciliation.</title>
        <authorList>
            <person name="Zimin A.V."/>
            <person name="Smith D.R."/>
            <person name="Sutton G."/>
            <person name="Yorke J.A."/>
        </authorList>
    </citation>
    <scope>NUCLEOTIDE SEQUENCE [LARGE SCALE GENOMIC DNA]</scope>
    <source>
        <strain evidence="11 12">TSC#14021-0224.01</strain>
    </source>
</reference>
<keyword evidence="2" id="KW-0479">Metal-binding</keyword>
<feature type="domain" description="C2H2-type" evidence="10">
    <location>
        <begin position="235"/>
        <end position="260"/>
    </location>
</feature>
<dbReference type="OMA" id="CEATGQN"/>
<evidence type="ECO:0000256" key="2">
    <source>
        <dbReference type="ARBA" id="ARBA00022723"/>
    </source>
</evidence>
<proteinExistence type="inferred from homology"/>
<evidence type="ECO:0000313" key="11">
    <source>
        <dbReference type="EMBL" id="EDV49003.1"/>
    </source>
</evidence>
<dbReference type="GO" id="GO:0000978">
    <property type="term" value="F:RNA polymerase II cis-regulatory region sequence-specific DNA binding"/>
    <property type="evidence" value="ECO:0007669"/>
    <property type="project" value="TreeGrafter"/>
</dbReference>
<evidence type="ECO:0000256" key="3">
    <source>
        <dbReference type="ARBA" id="ARBA00022737"/>
    </source>
</evidence>
<evidence type="ECO:0000313" key="12">
    <source>
        <dbReference type="Proteomes" id="UP000008711"/>
    </source>
</evidence>
<dbReference type="InterPro" id="IPR013087">
    <property type="entry name" value="Znf_C2H2_type"/>
</dbReference>
<dbReference type="InterPro" id="IPR050527">
    <property type="entry name" value="Snail/Krueppel_Znf"/>
</dbReference>
<evidence type="ECO:0000256" key="5">
    <source>
        <dbReference type="ARBA" id="ARBA00022833"/>
    </source>
</evidence>
<dbReference type="GO" id="GO:0005634">
    <property type="term" value="C:nucleus"/>
    <property type="evidence" value="ECO:0007669"/>
    <property type="project" value="UniProtKB-SubCell"/>
</dbReference>
<dbReference type="PANTHER" id="PTHR24388">
    <property type="entry name" value="ZINC FINGER PROTEIN"/>
    <property type="match status" value="1"/>
</dbReference>
<keyword evidence="4 9" id="KW-0863">Zinc-finger</keyword>
<evidence type="ECO:0000256" key="4">
    <source>
        <dbReference type="ARBA" id="ARBA00022771"/>
    </source>
</evidence>
<dbReference type="PROSITE" id="PS50157">
    <property type="entry name" value="ZINC_FINGER_C2H2_2"/>
    <property type="match status" value="5"/>
</dbReference>
<dbReference type="InterPro" id="IPR036236">
    <property type="entry name" value="Znf_C2H2_sf"/>
</dbReference>
<organism evidence="11 12">
    <name type="scientific">Drosophila erecta</name>
    <name type="common">Fruit fly</name>
    <dbReference type="NCBI Taxonomy" id="7220"/>
    <lineage>
        <taxon>Eukaryota</taxon>
        <taxon>Metazoa</taxon>
        <taxon>Ecdysozoa</taxon>
        <taxon>Arthropoda</taxon>
        <taxon>Hexapoda</taxon>
        <taxon>Insecta</taxon>
        <taxon>Pterygota</taxon>
        <taxon>Neoptera</taxon>
        <taxon>Endopterygota</taxon>
        <taxon>Diptera</taxon>
        <taxon>Brachycera</taxon>
        <taxon>Muscomorpha</taxon>
        <taxon>Ephydroidea</taxon>
        <taxon>Drosophilidae</taxon>
        <taxon>Drosophila</taxon>
        <taxon>Sophophora</taxon>
    </lineage>
</organism>
<dbReference type="Pfam" id="PF00096">
    <property type="entry name" value="zf-C2H2"/>
    <property type="match status" value="5"/>
</dbReference>
<feature type="domain" description="C2H2-type" evidence="10">
    <location>
        <begin position="207"/>
        <end position="234"/>
    </location>
</feature>
<keyword evidence="5" id="KW-0862">Zinc</keyword>
<feature type="domain" description="C2H2-type" evidence="10">
    <location>
        <begin position="121"/>
        <end position="144"/>
    </location>
</feature>
<evidence type="ECO:0000256" key="6">
    <source>
        <dbReference type="ARBA" id="ARBA00023125"/>
    </source>
</evidence>
<keyword evidence="3" id="KW-0677">Repeat</keyword>
<feature type="domain" description="C2H2-type" evidence="10">
    <location>
        <begin position="179"/>
        <end position="206"/>
    </location>
</feature>
<evidence type="ECO:0000256" key="9">
    <source>
        <dbReference type="PROSITE-ProRule" id="PRU00042"/>
    </source>
</evidence>
<keyword evidence="7" id="KW-0539">Nucleus</keyword>
<gene>
    <name evidence="11" type="primary">Dere\GG16919</name>
    <name evidence="11" type="ORF">Dere_GG16919</name>
</gene>
<evidence type="ECO:0000259" key="10">
    <source>
        <dbReference type="PROSITE" id="PS50157"/>
    </source>
</evidence>
<protein>
    <submittedName>
        <fullName evidence="11">GG16919</fullName>
    </submittedName>
</protein>
<dbReference type="AlphaFoldDB" id="B3P0V5"/>
<dbReference type="HOGENOM" id="CLU_040464_0_0_1"/>
<comment type="similarity">
    <text evidence="8">Belongs to the snail C2H2-type zinc-finger protein family.</text>
</comment>
<dbReference type="PANTHER" id="PTHR24388:SF54">
    <property type="entry name" value="PROTEIN ESCARGOT"/>
    <property type="match status" value="1"/>
</dbReference>